<comment type="subcellular location">
    <subcellularLocation>
        <location evidence="1">Endomembrane system</location>
        <topology evidence="1">Multi-pass membrane protein</topology>
    </subcellularLocation>
    <subcellularLocation>
        <location evidence="14">Membrane</location>
        <topology evidence="14">Multi-pass membrane protein</topology>
    </subcellularLocation>
</comment>
<feature type="transmembrane region" description="Helical" evidence="15">
    <location>
        <begin position="34"/>
        <end position="54"/>
    </location>
</feature>
<evidence type="ECO:0000256" key="9">
    <source>
        <dbReference type="ARBA" id="ARBA00022989"/>
    </source>
</evidence>
<dbReference type="OrthoDB" id="9768329at2"/>
<feature type="transmembrane region" description="Helical" evidence="15">
    <location>
        <begin position="373"/>
        <end position="393"/>
    </location>
</feature>
<dbReference type="Proteomes" id="UP000192923">
    <property type="component" value="Unassembled WGS sequence"/>
</dbReference>
<feature type="transmembrane region" description="Helical" evidence="15">
    <location>
        <begin position="413"/>
        <end position="438"/>
    </location>
</feature>
<dbReference type="Gene3D" id="1.20.5.2700">
    <property type="match status" value="1"/>
</dbReference>
<comment type="catalytic activity">
    <reaction evidence="13">
        <text>a ubiquinone + NADH + 5 H(+)(in) = a ubiquinol + NAD(+) + 4 H(+)(out)</text>
        <dbReference type="Rhea" id="RHEA:29091"/>
        <dbReference type="Rhea" id="RHEA-COMP:9565"/>
        <dbReference type="Rhea" id="RHEA-COMP:9566"/>
        <dbReference type="ChEBI" id="CHEBI:15378"/>
        <dbReference type="ChEBI" id="CHEBI:16389"/>
        <dbReference type="ChEBI" id="CHEBI:17976"/>
        <dbReference type="ChEBI" id="CHEBI:57540"/>
        <dbReference type="ChEBI" id="CHEBI:57945"/>
        <dbReference type="EC" id="7.1.1.2"/>
    </reaction>
</comment>
<keyword evidence="8" id="KW-0249">Electron transport</keyword>
<feature type="transmembrane region" description="Helical" evidence="15">
    <location>
        <begin position="74"/>
        <end position="102"/>
    </location>
</feature>
<gene>
    <name evidence="19" type="ORF">SAMN02949497_2201</name>
</gene>
<evidence type="ECO:0000256" key="13">
    <source>
        <dbReference type="ARBA" id="ARBA00049551"/>
    </source>
</evidence>
<keyword evidence="9 15" id="KW-1133">Transmembrane helix</keyword>
<dbReference type="InterPro" id="IPR018393">
    <property type="entry name" value="NADHpl_OxRdtase_5_subgr"/>
</dbReference>
<keyword evidence="20" id="KW-1185">Reference proteome</keyword>
<feature type="transmembrane region" description="Helical" evidence="15">
    <location>
        <begin position="250"/>
        <end position="268"/>
    </location>
</feature>
<dbReference type="InterPro" id="IPR010934">
    <property type="entry name" value="NADH_DH_su5_C"/>
</dbReference>
<feature type="transmembrane region" description="Helical" evidence="15">
    <location>
        <begin position="6"/>
        <end position="22"/>
    </location>
</feature>
<accession>A0A1Y6D4H0</accession>
<feature type="transmembrane region" description="Helical" evidence="15">
    <location>
        <begin position="171"/>
        <end position="190"/>
    </location>
</feature>
<keyword evidence="12 15" id="KW-0472">Membrane</keyword>
<evidence type="ECO:0000256" key="11">
    <source>
        <dbReference type="ARBA" id="ARBA00023075"/>
    </source>
</evidence>
<keyword evidence="6 14" id="KW-0812">Transmembrane</keyword>
<evidence type="ECO:0000259" key="17">
    <source>
        <dbReference type="Pfam" id="PF00662"/>
    </source>
</evidence>
<evidence type="ECO:0000313" key="20">
    <source>
        <dbReference type="Proteomes" id="UP000192923"/>
    </source>
</evidence>
<dbReference type="STRING" id="1760988.SAMN02949497_2201"/>
<feature type="transmembrane region" description="Helical" evidence="15">
    <location>
        <begin position="493"/>
        <end position="512"/>
    </location>
</feature>
<organism evidence="19 20">
    <name type="scientific">Methylomagnum ishizawai</name>
    <dbReference type="NCBI Taxonomy" id="1760988"/>
    <lineage>
        <taxon>Bacteria</taxon>
        <taxon>Pseudomonadati</taxon>
        <taxon>Pseudomonadota</taxon>
        <taxon>Gammaproteobacteria</taxon>
        <taxon>Methylococcales</taxon>
        <taxon>Methylococcaceae</taxon>
        <taxon>Methylomagnum</taxon>
    </lineage>
</organism>
<dbReference type="PRINTS" id="PR01435">
    <property type="entry name" value="NPOXDRDTASE5"/>
</dbReference>
<sequence>MLDYLWLVPALPFLGCVVLVLSQGRMPHRLTPWIGVGSVGIAAVLAGLIGQHFLGDHIAYYKLPLWTWLRVAEFSSGFGLYLDALSLNMMLIVTGIGFLIHLYSAGFMADDPGYARFFAYMNLFVAAMLVLVLADNLLLLYAGWEGVGLCSYLLIGFWYENPANGAAARKAFVMTRVGDMAFLLGLLLLFEVLGSLDIQTLMQRATLQWPVNTAFPMVAAALLLGGAVGKSAQLPLQTWLPDAMAGPTPVSALIHAATMVTAGVYLIARTHVLFQLAPPVREVVAYLGAAGLLMAACSALAQHDIKRILAYSTLSQLGYMFLGLGVGAYGAAVFHLTTHAYFKALLFLAAGAVIHCYHHEHDIFRMGGLRRRLPLSFGCFVIGSAALSALPYTSGYYSKHAILAAAQAAPQGLWLWGAGVLGAALTGLYSFRLIFVVFYGPETPNTRERLGFAMTAPLLILAGLAIAGGWFGLPLHTLFPKPPAAELPYTLQLITELAPWAGILMAAQFYLFREWSVDKLVSAPLGAALHRFWQSGWGFDGLYERLLVEPFRWLAEANRADVLDDFSHALAYLGREGHRLLSATQNGRLRWYAAGLASGVLFALALGILS</sequence>
<feature type="transmembrane region" description="Helical" evidence="15">
    <location>
        <begin position="589"/>
        <end position="609"/>
    </location>
</feature>
<feature type="transmembrane region" description="Helical" evidence="15">
    <location>
        <begin position="450"/>
        <end position="473"/>
    </location>
</feature>
<dbReference type="NCBIfam" id="TIGR01974">
    <property type="entry name" value="NDH_I_L"/>
    <property type="match status" value="1"/>
</dbReference>
<dbReference type="InterPro" id="IPR003945">
    <property type="entry name" value="NU5C-like"/>
</dbReference>
<protein>
    <recommendedName>
        <fullName evidence="3">NADH-ubiquinone oxidoreductase chain 5</fullName>
        <ecNumber evidence="2">7.1.1.2</ecNumber>
    </recommendedName>
</protein>
<keyword evidence="10" id="KW-0520">NAD</keyword>
<dbReference type="PRINTS" id="PR01434">
    <property type="entry name" value="NADHDHGNASE5"/>
</dbReference>
<dbReference type="InterPro" id="IPR001516">
    <property type="entry name" value="Proton_antipo_N"/>
</dbReference>
<dbReference type="RefSeq" id="WP_085212613.1">
    <property type="nucleotide sequence ID" value="NZ_FXAM01000001.1"/>
</dbReference>
<keyword evidence="7" id="KW-1278">Translocase</keyword>
<evidence type="ECO:0000256" key="14">
    <source>
        <dbReference type="RuleBase" id="RU000320"/>
    </source>
</evidence>
<dbReference type="Pfam" id="PF06455">
    <property type="entry name" value="NADH5_C"/>
    <property type="match status" value="1"/>
</dbReference>
<feature type="transmembrane region" description="Helical" evidence="15">
    <location>
        <begin position="139"/>
        <end position="159"/>
    </location>
</feature>
<name>A0A1Y6D4H0_9GAMM</name>
<dbReference type="EC" id="7.1.1.2" evidence="2"/>
<dbReference type="GO" id="GO:0015990">
    <property type="term" value="P:electron transport coupled proton transport"/>
    <property type="evidence" value="ECO:0007669"/>
    <property type="project" value="TreeGrafter"/>
</dbReference>
<evidence type="ECO:0000256" key="1">
    <source>
        <dbReference type="ARBA" id="ARBA00004127"/>
    </source>
</evidence>
<reference evidence="19 20" key="1">
    <citation type="submission" date="2016-12" db="EMBL/GenBank/DDBJ databases">
        <authorList>
            <person name="Song W.-J."/>
            <person name="Kurnit D.M."/>
        </authorList>
    </citation>
    <scope>NUCLEOTIDE SEQUENCE [LARGE SCALE GENOMIC DNA]</scope>
    <source>
        <strain evidence="19 20">175</strain>
    </source>
</reference>
<keyword evidence="11" id="KW-0830">Ubiquinone</keyword>
<dbReference type="Pfam" id="PF00662">
    <property type="entry name" value="Proton_antipo_N"/>
    <property type="match status" value="1"/>
</dbReference>
<feature type="transmembrane region" description="Helical" evidence="15">
    <location>
        <begin position="308"/>
        <end position="334"/>
    </location>
</feature>
<evidence type="ECO:0000313" key="19">
    <source>
        <dbReference type="EMBL" id="SMF94865.1"/>
    </source>
</evidence>
<dbReference type="NCBIfam" id="NF005141">
    <property type="entry name" value="PRK06590.1"/>
    <property type="match status" value="1"/>
</dbReference>
<dbReference type="GO" id="GO:0008137">
    <property type="term" value="F:NADH dehydrogenase (ubiquinone) activity"/>
    <property type="evidence" value="ECO:0007669"/>
    <property type="project" value="UniProtKB-EC"/>
</dbReference>
<evidence type="ECO:0000256" key="15">
    <source>
        <dbReference type="SAM" id="Phobius"/>
    </source>
</evidence>
<evidence type="ECO:0000259" key="16">
    <source>
        <dbReference type="Pfam" id="PF00361"/>
    </source>
</evidence>
<dbReference type="AlphaFoldDB" id="A0A1Y6D4H0"/>
<dbReference type="GO" id="GO:0012505">
    <property type="term" value="C:endomembrane system"/>
    <property type="evidence" value="ECO:0007669"/>
    <property type="project" value="UniProtKB-SubCell"/>
</dbReference>
<keyword evidence="4" id="KW-0813">Transport</keyword>
<keyword evidence="5" id="KW-0679">Respiratory chain</keyword>
<feature type="domain" description="NADH:quinone oxidoreductase/Mrp antiporter transmembrane" evidence="16">
    <location>
        <begin position="134"/>
        <end position="426"/>
    </location>
</feature>
<evidence type="ECO:0000256" key="7">
    <source>
        <dbReference type="ARBA" id="ARBA00022967"/>
    </source>
</evidence>
<dbReference type="GO" id="GO:0003954">
    <property type="term" value="F:NADH dehydrogenase activity"/>
    <property type="evidence" value="ECO:0007669"/>
    <property type="project" value="TreeGrafter"/>
</dbReference>
<dbReference type="PANTHER" id="PTHR42829">
    <property type="entry name" value="NADH-UBIQUINONE OXIDOREDUCTASE CHAIN 5"/>
    <property type="match status" value="1"/>
</dbReference>
<proteinExistence type="predicted"/>
<dbReference type="Pfam" id="PF00361">
    <property type="entry name" value="Proton_antipo_M"/>
    <property type="match status" value="1"/>
</dbReference>
<evidence type="ECO:0000256" key="10">
    <source>
        <dbReference type="ARBA" id="ARBA00023027"/>
    </source>
</evidence>
<dbReference type="InterPro" id="IPR001750">
    <property type="entry name" value="ND/Mrp_TM"/>
</dbReference>
<evidence type="ECO:0000259" key="18">
    <source>
        <dbReference type="Pfam" id="PF06455"/>
    </source>
</evidence>
<dbReference type="EMBL" id="FXAM01000001">
    <property type="protein sequence ID" value="SMF94865.1"/>
    <property type="molecule type" value="Genomic_DNA"/>
</dbReference>
<evidence type="ECO:0000256" key="6">
    <source>
        <dbReference type="ARBA" id="ARBA00022692"/>
    </source>
</evidence>
<evidence type="ECO:0000256" key="4">
    <source>
        <dbReference type="ARBA" id="ARBA00022448"/>
    </source>
</evidence>
<evidence type="ECO:0000256" key="8">
    <source>
        <dbReference type="ARBA" id="ARBA00022982"/>
    </source>
</evidence>
<feature type="domain" description="NADH-Ubiquinone oxidoreductase (complex I) chain 5 N-terminal" evidence="17">
    <location>
        <begin position="68"/>
        <end position="118"/>
    </location>
</feature>
<dbReference type="GO" id="GO:0016020">
    <property type="term" value="C:membrane"/>
    <property type="evidence" value="ECO:0007669"/>
    <property type="project" value="UniProtKB-SubCell"/>
</dbReference>
<evidence type="ECO:0000256" key="5">
    <source>
        <dbReference type="ARBA" id="ARBA00022660"/>
    </source>
</evidence>
<feature type="transmembrane region" description="Helical" evidence="15">
    <location>
        <begin position="340"/>
        <end position="357"/>
    </location>
</feature>
<evidence type="ECO:0000256" key="3">
    <source>
        <dbReference type="ARBA" id="ARBA00021096"/>
    </source>
</evidence>
<feature type="domain" description="NADH dehydrogenase subunit 5 C-terminal" evidence="18">
    <location>
        <begin position="429"/>
        <end position="545"/>
    </location>
</feature>
<dbReference type="GO" id="GO:0042773">
    <property type="term" value="P:ATP synthesis coupled electron transport"/>
    <property type="evidence" value="ECO:0007669"/>
    <property type="project" value="InterPro"/>
</dbReference>
<feature type="transmembrane region" description="Helical" evidence="15">
    <location>
        <begin position="283"/>
        <end position="301"/>
    </location>
</feature>
<feature type="transmembrane region" description="Helical" evidence="15">
    <location>
        <begin position="210"/>
        <end position="229"/>
    </location>
</feature>
<evidence type="ECO:0000256" key="2">
    <source>
        <dbReference type="ARBA" id="ARBA00012944"/>
    </source>
</evidence>
<feature type="transmembrane region" description="Helical" evidence="15">
    <location>
        <begin position="114"/>
        <end position="133"/>
    </location>
</feature>
<evidence type="ECO:0000256" key="12">
    <source>
        <dbReference type="ARBA" id="ARBA00023136"/>
    </source>
</evidence>
<dbReference type="PANTHER" id="PTHR42829:SF2">
    <property type="entry name" value="NADH-UBIQUINONE OXIDOREDUCTASE CHAIN 5"/>
    <property type="match status" value="1"/>
</dbReference>